<comment type="subcellular location">
    <subcellularLocation>
        <location evidence="1">Membrane</location>
        <topology evidence="1">Multi-pass membrane protein</topology>
    </subcellularLocation>
</comment>
<evidence type="ECO:0000256" key="8">
    <source>
        <dbReference type="RuleBase" id="RU079119"/>
    </source>
</evidence>
<dbReference type="PROSITE" id="PS50297">
    <property type="entry name" value="ANK_REP_REGION"/>
    <property type="match status" value="3"/>
</dbReference>
<feature type="repeat" description="ANK" evidence="7">
    <location>
        <begin position="131"/>
        <end position="163"/>
    </location>
</feature>
<keyword evidence="6 8" id="KW-0472">Membrane</keyword>
<feature type="region of interest" description="Disordered" evidence="9">
    <location>
        <begin position="579"/>
        <end position="598"/>
    </location>
</feature>
<dbReference type="InterPro" id="IPR002110">
    <property type="entry name" value="Ankyrin_rpt"/>
</dbReference>
<dbReference type="SMART" id="SM00248">
    <property type="entry name" value="ANK"/>
    <property type="match status" value="4"/>
</dbReference>
<feature type="repeat" description="ANK" evidence="7">
    <location>
        <begin position="98"/>
        <end position="130"/>
    </location>
</feature>
<comment type="catalytic activity">
    <reaction evidence="8">
        <text>L-cysteinyl-[protein] + hexadecanoyl-CoA = S-hexadecanoyl-L-cysteinyl-[protein] + CoA</text>
        <dbReference type="Rhea" id="RHEA:36683"/>
        <dbReference type="Rhea" id="RHEA-COMP:10131"/>
        <dbReference type="Rhea" id="RHEA-COMP:11032"/>
        <dbReference type="ChEBI" id="CHEBI:29950"/>
        <dbReference type="ChEBI" id="CHEBI:57287"/>
        <dbReference type="ChEBI" id="CHEBI:57379"/>
        <dbReference type="ChEBI" id="CHEBI:74151"/>
        <dbReference type="EC" id="2.3.1.225"/>
    </reaction>
</comment>
<comment type="similarity">
    <text evidence="8">Belongs to the DHHC palmitoyltransferase family.</text>
</comment>
<dbReference type="EC" id="2.3.1.225" evidence="8"/>
<dbReference type="EMBL" id="CAJPWZ010003331">
    <property type="protein sequence ID" value="CAG2257664.1"/>
    <property type="molecule type" value="Genomic_DNA"/>
</dbReference>
<dbReference type="Pfam" id="PF01529">
    <property type="entry name" value="DHHC"/>
    <property type="match status" value="1"/>
</dbReference>
<proteinExistence type="inferred from homology"/>
<evidence type="ECO:0000256" key="4">
    <source>
        <dbReference type="ARBA" id="ARBA00022989"/>
    </source>
</evidence>
<comment type="caution">
    <text evidence="11">The sequence shown here is derived from an EMBL/GenBank/DDBJ whole genome shotgun (WGS) entry which is preliminary data.</text>
</comment>
<dbReference type="AlphaFoldDB" id="A0A8S3VS61"/>
<sequence length="664" mass="76369">MEGDNGLNRVDSAVPLQPATTDQQGQGQEDARNYGIVKAVQYGAFGRVQELVEGGYDVNEMDKENVSLLHWASINNRIDIIRYLIDKGAIVDKFGGDLNSTALHWATRQGHLSTVVLLMSYGADPTILDGEGCRCIHLAAQFGHTAIVAYLIAKGNDVDMIDKNGMTPLMYACHRVFGYVILDLNGETPIDMAVAAKLPNLVKRLRQISEMRGSGKSNCLTRYTSDKAFRKRVMWTFPFVALFVVGYIPEMTAPIYMKILLALLAFGGFQICRQFFFDENIMNVIPLPLYLATKVWMYYTWIAYCLPYVDSMKLNILFTINTILLTYNFVKAWKSDPGFIDTNREQKMKTVLDLAETQTLTLQEFCSTCLVHRPLRSKHCGICNKCVAKMDHHCPWIDNCVGANNHKYFIGYLFFLFEKGKEYRYLNDKKGNCMELLHNVTDKKARARRKEVQCLNPCIFIVFKYYLALSIGITLCLLISLRRRNYRSILQISEKFSWVTWIALNAAFHFCWVGILLVCQLYQTLSPWVTWIALNAAFHFCWVGILLVCQLYQVMWLAMTTNERLNAHRYKYFHSEDQDKEVGHSHDDGEKCKHQPKSPFNRGPLSNLIDILGISFCGLLRPNKVDWKNLYDVPGKPENLLRRMRLNVARKTINLFKIFINYRF</sequence>
<evidence type="ECO:0000256" key="5">
    <source>
        <dbReference type="ARBA" id="ARBA00023043"/>
    </source>
</evidence>
<dbReference type="OrthoDB" id="6781668at2759"/>
<feature type="transmembrane region" description="Helical" evidence="8">
    <location>
        <begin position="459"/>
        <end position="481"/>
    </location>
</feature>
<reference evidence="11" key="1">
    <citation type="submission" date="2021-03" db="EMBL/GenBank/DDBJ databases">
        <authorList>
            <person name="Bekaert M."/>
        </authorList>
    </citation>
    <scope>NUCLEOTIDE SEQUENCE</scope>
</reference>
<dbReference type="PROSITE" id="PS50216">
    <property type="entry name" value="DHHC"/>
    <property type="match status" value="1"/>
</dbReference>
<feature type="repeat" description="ANK" evidence="7">
    <location>
        <begin position="64"/>
        <end position="96"/>
    </location>
</feature>
<evidence type="ECO:0000256" key="2">
    <source>
        <dbReference type="ARBA" id="ARBA00022692"/>
    </source>
</evidence>
<protein>
    <recommendedName>
        <fullName evidence="8">Palmitoyltransferase</fullName>
        <ecNumber evidence="8">2.3.1.225</ecNumber>
    </recommendedName>
</protein>
<feature type="region of interest" description="Disordered" evidence="9">
    <location>
        <begin position="1"/>
        <end position="29"/>
    </location>
</feature>
<feature type="domain" description="Palmitoyltransferase DHHC" evidence="10">
    <location>
        <begin position="363"/>
        <end position="417"/>
    </location>
</feature>
<organism evidence="11 12">
    <name type="scientific">Mytilus edulis</name>
    <name type="common">Blue mussel</name>
    <dbReference type="NCBI Taxonomy" id="6550"/>
    <lineage>
        <taxon>Eukaryota</taxon>
        <taxon>Metazoa</taxon>
        <taxon>Spiralia</taxon>
        <taxon>Lophotrochozoa</taxon>
        <taxon>Mollusca</taxon>
        <taxon>Bivalvia</taxon>
        <taxon>Autobranchia</taxon>
        <taxon>Pteriomorphia</taxon>
        <taxon>Mytilida</taxon>
        <taxon>Mytiloidea</taxon>
        <taxon>Mytilidae</taxon>
        <taxon>Mytilinae</taxon>
        <taxon>Mytilus</taxon>
    </lineage>
</organism>
<keyword evidence="8 11" id="KW-0012">Acyltransferase</keyword>
<feature type="transmembrane region" description="Helical" evidence="8">
    <location>
        <begin position="232"/>
        <end position="249"/>
    </location>
</feature>
<evidence type="ECO:0000313" key="12">
    <source>
        <dbReference type="Proteomes" id="UP000683360"/>
    </source>
</evidence>
<evidence type="ECO:0000256" key="9">
    <source>
        <dbReference type="SAM" id="MobiDB-lite"/>
    </source>
</evidence>
<dbReference type="GO" id="GO:0019706">
    <property type="term" value="F:protein-cysteine S-palmitoyltransferase activity"/>
    <property type="evidence" value="ECO:0007669"/>
    <property type="project" value="UniProtKB-EC"/>
</dbReference>
<keyword evidence="5 7" id="KW-0040">ANK repeat</keyword>
<dbReference type="PROSITE" id="PS50088">
    <property type="entry name" value="ANK_REPEAT"/>
    <property type="match status" value="3"/>
</dbReference>
<gene>
    <name evidence="11" type="ORF">MEDL_68875</name>
</gene>
<keyword evidence="2 8" id="KW-0812">Transmembrane</keyword>
<feature type="transmembrane region" description="Helical" evidence="8">
    <location>
        <begin position="255"/>
        <end position="272"/>
    </location>
</feature>
<evidence type="ECO:0000256" key="3">
    <source>
        <dbReference type="ARBA" id="ARBA00022737"/>
    </source>
</evidence>
<dbReference type="SUPFAM" id="SSF48403">
    <property type="entry name" value="Ankyrin repeat"/>
    <property type="match status" value="1"/>
</dbReference>
<dbReference type="EMBL" id="CAJPWZ010003331">
    <property type="protein sequence ID" value="CAG2257666.1"/>
    <property type="molecule type" value="Genomic_DNA"/>
</dbReference>
<feature type="compositionally biased region" description="Polar residues" evidence="9">
    <location>
        <begin position="18"/>
        <end position="27"/>
    </location>
</feature>
<feature type="compositionally biased region" description="Basic and acidic residues" evidence="9">
    <location>
        <begin position="579"/>
        <end position="593"/>
    </location>
</feature>
<dbReference type="PANTHER" id="PTHR24161">
    <property type="entry name" value="ANK_REP_REGION DOMAIN-CONTAINING PROTEIN-RELATED"/>
    <property type="match status" value="1"/>
</dbReference>
<dbReference type="InterPro" id="IPR001594">
    <property type="entry name" value="Palmitoyltrfase_DHHC"/>
</dbReference>
<dbReference type="Gene3D" id="1.25.40.20">
    <property type="entry name" value="Ankyrin repeat-containing domain"/>
    <property type="match status" value="1"/>
</dbReference>
<dbReference type="Pfam" id="PF13637">
    <property type="entry name" value="Ank_4"/>
    <property type="match status" value="1"/>
</dbReference>
<feature type="transmembrane region" description="Helical" evidence="8">
    <location>
        <begin position="502"/>
        <end position="523"/>
    </location>
</feature>
<keyword evidence="3" id="KW-0677">Repeat</keyword>
<evidence type="ECO:0000313" key="11">
    <source>
        <dbReference type="EMBL" id="CAG2257666.1"/>
    </source>
</evidence>
<feature type="transmembrane region" description="Helical" evidence="8">
    <location>
        <begin position="529"/>
        <end position="549"/>
    </location>
</feature>
<keyword evidence="4 8" id="KW-1133">Transmembrane helix</keyword>
<dbReference type="PANTHER" id="PTHR24161:SF85">
    <property type="entry name" value="PALMITOYLTRANSFERASE HIP14"/>
    <property type="match status" value="1"/>
</dbReference>
<feature type="transmembrane region" description="Helical" evidence="8">
    <location>
        <begin position="284"/>
        <end position="304"/>
    </location>
</feature>
<evidence type="ECO:0000256" key="6">
    <source>
        <dbReference type="ARBA" id="ARBA00023136"/>
    </source>
</evidence>
<dbReference type="Proteomes" id="UP000683360">
    <property type="component" value="Unassembled WGS sequence"/>
</dbReference>
<accession>A0A8S3VS61</accession>
<dbReference type="Pfam" id="PF12796">
    <property type="entry name" value="Ank_2"/>
    <property type="match status" value="1"/>
</dbReference>
<dbReference type="InterPro" id="IPR036770">
    <property type="entry name" value="Ankyrin_rpt-contain_sf"/>
</dbReference>
<evidence type="ECO:0000256" key="7">
    <source>
        <dbReference type="PROSITE-ProRule" id="PRU00023"/>
    </source>
</evidence>
<comment type="domain">
    <text evidence="8">The DHHC domain is required for palmitoyltransferase activity.</text>
</comment>
<dbReference type="GO" id="GO:0016020">
    <property type="term" value="C:membrane"/>
    <property type="evidence" value="ECO:0007669"/>
    <property type="project" value="UniProtKB-SubCell"/>
</dbReference>
<keyword evidence="12" id="KW-1185">Reference proteome</keyword>
<evidence type="ECO:0000259" key="10">
    <source>
        <dbReference type="Pfam" id="PF01529"/>
    </source>
</evidence>
<name>A0A8S3VS61_MYTED</name>
<keyword evidence="8 11" id="KW-0808">Transferase</keyword>
<evidence type="ECO:0000256" key="1">
    <source>
        <dbReference type="ARBA" id="ARBA00004141"/>
    </source>
</evidence>